<organism evidence="2 3">
    <name type="scientific">Paenibacillus prosopidis</name>
    <dbReference type="NCBI Taxonomy" id="630520"/>
    <lineage>
        <taxon>Bacteria</taxon>
        <taxon>Bacillati</taxon>
        <taxon>Bacillota</taxon>
        <taxon>Bacilli</taxon>
        <taxon>Bacillales</taxon>
        <taxon>Paenibacillaceae</taxon>
        <taxon>Paenibacillus</taxon>
    </lineage>
</organism>
<keyword evidence="1" id="KW-0472">Membrane</keyword>
<name>A0A368W8G8_9BACL</name>
<evidence type="ECO:0000256" key="1">
    <source>
        <dbReference type="SAM" id="Phobius"/>
    </source>
</evidence>
<protein>
    <submittedName>
        <fullName evidence="2">DUF2953 family protein</fullName>
    </submittedName>
</protein>
<gene>
    <name evidence="2" type="ORF">DFP97_102353</name>
</gene>
<dbReference type="Pfam" id="PF11167">
    <property type="entry name" value="DUF2953"/>
    <property type="match status" value="1"/>
</dbReference>
<evidence type="ECO:0000313" key="3">
    <source>
        <dbReference type="Proteomes" id="UP000252415"/>
    </source>
</evidence>
<dbReference type="InterPro" id="IPR021338">
    <property type="entry name" value="DUF2953"/>
</dbReference>
<sequence>MMLGYPYGWITAAGLFFLLILTVILTSPVVIKGQLRRIGNDDDAEIKVKALYGIIRYRYKVPIIRLVGNTVQMKKQVSNESTGINTWKQFNDELDVDRVLSSIGKLKLILKMTRDLKGLVRQTLTKVRLVEWNWSTSVGTGDAMWTAMATGLVWSVQTSILGLLSQMVKINAEPNMNVQPMYQQPTFTTEWSCIAQIRFGYAILAGLQLLVRIKKVKGGVKAWQNILFKA</sequence>
<accession>A0A368W8G8</accession>
<comment type="caution">
    <text evidence="2">The sequence shown here is derived from an EMBL/GenBank/DDBJ whole genome shotgun (WGS) entry which is preliminary data.</text>
</comment>
<dbReference type="RefSeq" id="WP_114378650.1">
    <property type="nucleotide sequence ID" value="NZ_QPJD01000002.1"/>
</dbReference>
<evidence type="ECO:0000313" key="2">
    <source>
        <dbReference type="EMBL" id="RCW51159.1"/>
    </source>
</evidence>
<feature type="transmembrane region" description="Helical" evidence="1">
    <location>
        <begin position="6"/>
        <end position="31"/>
    </location>
</feature>
<keyword evidence="1" id="KW-0812">Transmembrane</keyword>
<keyword evidence="1" id="KW-1133">Transmembrane helix</keyword>
<dbReference type="AlphaFoldDB" id="A0A368W8G8"/>
<reference evidence="2 3" key="1">
    <citation type="submission" date="2018-07" db="EMBL/GenBank/DDBJ databases">
        <title>Genomic Encyclopedia of Type Strains, Phase III (KMG-III): the genomes of soil and plant-associated and newly described type strains.</title>
        <authorList>
            <person name="Whitman W."/>
        </authorList>
    </citation>
    <scope>NUCLEOTIDE SEQUENCE [LARGE SCALE GENOMIC DNA]</scope>
    <source>
        <strain evidence="2 3">CECT 7506</strain>
    </source>
</reference>
<proteinExistence type="predicted"/>
<dbReference type="OrthoDB" id="1683589at2"/>
<dbReference type="EMBL" id="QPJD01000002">
    <property type="protein sequence ID" value="RCW51159.1"/>
    <property type="molecule type" value="Genomic_DNA"/>
</dbReference>
<dbReference type="Proteomes" id="UP000252415">
    <property type="component" value="Unassembled WGS sequence"/>
</dbReference>
<keyword evidence="3" id="KW-1185">Reference proteome</keyword>